<comment type="caution">
    <text evidence="3">The sequence shown here is derived from an EMBL/GenBank/DDBJ whole genome shotgun (WGS) entry which is preliminary data.</text>
</comment>
<dbReference type="EC" id="5.6.2.3" evidence="1"/>
<dbReference type="GO" id="GO:0000723">
    <property type="term" value="P:telomere maintenance"/>
    <property type="evidence" value="ECO:0007669"/>
    <property type="project" value="InterPro"/>
</dbReference>
<evidence type="ECO:0000313" key="3">
    <source>
        <dbReference type="EMBL" id="CAI6347989.1"/>
    </source>
</evidence>
<dbReference type="Proteomes" id="UP001160148">
    <property type="component" value="Unassembled WGS sequence"/>
</dbReference>
<dbReference type="InterPro" id="IPR010285">
    <property type="entry name" value="DNA_helicase_pif1-like_DEAD"/>
</dbReference>
<comment type="catalytic activity">
    <reaction evidence="1">
        <text>ATP + H2O = ADP + phosphate + H(+)</text>
        <dbReference type="Rhea" id="RHEA:13065"/>
        <dbReference type="ChEBI" id="CHEBI:15377"/>
        <dbReference type="ChEBI" id="CHEBI:15378"/>
        <dbReference type="ChEBI" id="CHEBI:30616"/>
        <dbReference type="ChEBI" id="CHEBI:43474"/>
        <dbReference type="ChEBI" id="CHEBI:456216"/>
        <dbReference type="EC" id="5.6.2.3"/>
    </reaction>
</comment>
<organism evidence="3 4">
    <name type="scientific">Macrosiphum euphorbiae</name>
    <name type="common">potato aphid</name>
    <dbReference type="NCBI Taxonomy" id="13131"/>
    <lineage>
        <taxon>Eukaryota</taxon>
        <taxon>Metazoa</taxon>
        <taxon>Ecdysozoa</taxon>
        <taxon>Arthropoda</taxon>
        <taxon>Hexapoda</taxon>
        <taxon>Insecta</taxon>
        <taxon>Pterygota</taxon>
        <taxon>Neoptera</taxon>
        <taxon>Paraneoptera</taxon>
        <taxon>Hemiptera</taxon>
        <taxon>Sternorrhyncha</taxon>
        <taxon>Aphidomorpha</taxon>
        <taxon>Aphidoidea</taxon>
        <taxon>Aphididae</taxon>
        <taxon>Macrosiphini</taxon>
        <taxon>Macrosiphum</taxon>
    </lineage>
</organism>
<feature type="domain" description="DNA helicase Pif1-like DEAD-box helicase" evidence="2">
    <location>
        <begin position="52"/>
        <end position="242"/>
    </location>
</feature>
<dbReference type="InterPro" id="IPR027417">
    <property type="entry name" value="P-loop_NTPase"/>
</dbReference>
<evidence type="ECO:0000259" key="2">
    <source>
        <dbReference type="Pfam" id="PF05970"/>
    </source>
</evidence>
<dbReference type="GO" id="GO:0006281">
    <property type="term" value="P:DNA repair"/>
    <property type="evidence" value="ECO:0007669"/>
    <property type="project" value="UniProtKB-KW"/>
</dbReference>
<dbReference type="GO" id="GO:0005524">
    <property type="term" value="F:ATP binding"/>
    <property type="evidence" value="ECO:0007669"/>
    <property type="project" value="UniProtKB-KW"/>
</dbReference>
<dbReference type="AlphaFoldDB" id="A0AAV0VWN8"/>
<accession>A0AAV0VWN8</accession>
<dbReference type="GO" id="GO:0043139">
    <property type="term" value="F:5'-3' DNA helicase activity"/>
    <property type="evidence" value="ECO:0007669"/>
    <property type="project" value="UniProtKB-EC"/>
</dbReference>
<evidence type="ECO:0000313" key="4">
    <source>
        <dbReference type="Proteomes" id="UP001160148"/>
    </source>
</evidence>
<reference evidence="3 4" key="1">
    <citation type="submission" date="2023-01" db="EMBL/GenBank/DDBJ databases">
        <authorList>
            <person name="Whitehead M."/>
        </authorList>
    </citation>
    <scope>NUCLEOTIDE SEQUENCE [LARGE SCALE GENOMIC DNA]</scope>
</reference>
<keyword evidence="1" id="KW-0234">DNA repair</keyword>
<dbReference type="PANTHER" id="PTHR10492">
    <property type="match status" value="1"/>
</dbReference>
<proteinExistence type="inferred from homology"/>
<evidence type="ECO:0000256" key="1">
    <source>
        <dbReference type="RuleBase" id="RU363044"/>
    </source>
</evidence>
<dbReference type="PANTHER" id="PTHR10492:SF57">
    <property type="entry name" value="ATP-DEPENDENT DNA HELICASE"/>
    <property type="match status" value="1"/>
</dbReference>
<keyword evidence="1" id="KW-0227">DNA damage</keyword>
<dbReference type="GO" id="GO:0016787">
    <property type="term" value="F:hydrolase activity"/>
    <property type="evidence" value="ECO:0007669"/>
    <property type="project" value="UniProtKB-KW"/>
</dbReference>
<keyword evidence="1" id="KW-0347">Helicase</keyword>
<keyword evidence="1" id="KW-0233">DNA recombination</keyword>
<keyword evidence="1" id="KW-0378">Hydrolase</keyword>
<sequence>MCLIISGKNLNQWGITPPFRTENISKDSEIIRETSYDIEKLNAYINTNKLFLIDDQKKAFQTIMKNIIEEKEGLFFLDAPGGTGKTFLLNLILAEVRKSGNIALAVASSGVAATLLHGGRTAHSALKLPINFNLTEEPICNIIDNPATCKLLKQTNVIIWDECTMANKKGPEALDKTLQDLKKNNFIMGKVIVILAGDFRQTLPIISRGTPADQIHACLKNSYLWKHVKIITLKNNMRVFLTGDTNLENFSR</sequence>
<dbReference type="Gene3D" id="3.40.50.300">
    <property type="entry name" value="P-loop containing nucleotide triphosphate hydrolases"/>
    <property type="match status" value="1"/>
</dbReference>
<keyword evidence="1" id="KW-0547">Nucleotide-binding</keyword>
<name>A0AAV0VWN8_9HEMI</name>
<gene>
    <name evidence="3" type="ORF">MEUPH1_LOCUS4712</name>
</gene>
<dbReference type="Pfam" id="PF05970">
    <property type="entry name" value="PIF1"/>
    <property type="match status" value="1"/>
</dbReference>
<comment type="cofactor">
    <cofactor evidence="1">
        <name>Mg(2+)</name>
        <dbReference type="ChEBI" id="CHEBI:18420"/>
    </cofactor>
</comment>
<dbReference type="EMBL" id="CARXXK010000001">
    <property type="protein sequence ID" value="CAI6347989.1"/>
    <property type="molecule type" value="Genomic_DNA"/>
</dbReference>
<comment type="similarity">
    <text evidence="1">Belongs to the helicase family.</text>
</comment>
<keyword evidence="1" id="KW-0067">ATP-binding</keyword>
<keyword evidence="4" id="KW-1185">Reference proteome</keyword>
<dbReference type="GO" id="GO:0006310">
    <property type="term" value="P:DNA recombination"/>
    <property type="evidence" value="ECO:0007669"/>
    <property type="project" value="UniProtKB-KW"/>
</dbReference>
<protein>
    <recommendedName>
        <fullName evidence="1">ATP-dependent DNA helicase</fullName>
        <ecNumber evidence="1">5.6.2.3</ecNumber>
    </recommendedName>
</protein>
<dbReference type="SUPFAM" id="SSF52540">
    <property type="entry name" value="P-loop containing nucleoside triphosphate hydrolases"/>
    <property type="match status" value="1"/>
</dbReference>